<accession>A0A9X0D0X1</accession>
<name>A0A9X0D0X1_9CNID</name>
<evidence type="ECO:0000313" key="3">
    <source>
        <dbReference type="Proteomes" id="UP001163046"/>
    </source>
</evidence>
<dbReference type="AlphaFoldDB" id="A0A9X0D0X1"/>
<reference evidence="2" key="1">
    <citation type="submission" date="2023-01" db="EMBL/GenBank/DDBJ databases">
        <title>Genome assembly of the deep-sea coral Lophelia pertusa.</title>
        <authorList>
            <person name="Herrera S."/>
            <person name="Cordes E."/>
        </authorList>
    </citation>
    <scope>NUCLEOTIDE SEQUENCE</scope>
    <source>
        <strain evidence="2">USNM1676648</strain>
        <tissue evidence="2">Polyp</tissue>
    </source>
</reference>
<sequence length="216" mass="23900">MNLITFQESMFVIDITAVLRVADVMKARLSIIKWGKKGVTAAVAAANKEKKKEKEKKKQEKDRERSVLAEKNALLLSRMMADDGHADDPLDNNLIEDCMQLLQMPPNAVTQNILTPIQTPPPTSQLTLEVNITSPQSPPLPAWSPTSVTPIQRIPQPPQTPTSTNVIPIQTPLWPLQPPAFTPIHHKEGHNMVPSVQGGGSLMYKMIIQSAPRVRD</sequence>
<evidence type="ECO:0000313" key="2">
    <source>
        <dbReference type="EMBL" id="KAJ7380744.1"/>
    </source>
</evidence>
<keyword evidence="1" id="KW-0175">Coiled coil</keyword>
<evidence type="ECO:0000256" key="1">
    <source>
        <dbReference type="SAM" id="Coils"/>
    </source>
</evidence>
<keyword evidence="3" id="KW-1185">Reference proteome</keyword>
<feature type="coiled-coil region" evidence="1">
    <location>
        <begin position="42"/>
        <end position="71"/>
    </location>
</feature>
<proteinExistence type="predicted"/>
<dbReference type="EMBL" id="MU826352">
    <property type="protein sequence ID" value="KAJ7380744.1"/>
    <property type="molecule type" value="Genomic_DNA"/>
</dbReference>
<gene>
    <name evidence="2" type="ORF">OS493_007117</name>
</gene>
<comment type="caution">
    <text evidence="2">The sequence shown here is derived from an EMBL/GenBank/DDBJ whole genome shotgun (WGS) entry which is preliminary data.</text>
</comment>
<organism evidence="2 3">
    <name type="scientific">Desmophyllum pertusum</name>
    <dbReference type="NCBI Taxonomy" id="174260"/>
    <lineage>
        <taxon>Eukaryota</taxon>
        <taxon>Metazoa</taxon>
        <taxon>Cnidaria</taxon>
        <taxon>Anthozoa</taxon>
        <taxon>Hexacorallia</taxon>
        <taxon>Scleractinia</taxon>
        <taxon>Caryophylliina</taxon>
        <taxon>Caryophylliidae</taxon>
        <taxon>Desmophyllum</taxon>
    </lineage>
</organism>
<dbReference type="Proteomes" id="UP001163046">
    <property type="component" value="Unassembled WGS sequence"/>
</dbReference>
<protein>
    <submittedName>
        <fullName evidence="2">Uncharacterized protein</fullName>
    </submittedName>
</protein>